<reference evidence="1 2" key="1">
    <citation type="submission" date="2019-12" db="EMBL/GenBank/DDBJ databases">
        <title>Deinococcus sp. HMF7620 Genome sequencing and assembly.</title>
        <authorList>
            <person name="Kang H."/>
            <person name="Kim H."/>
            <person name="Joh K."/>
        </authorList>
    </citation>
    <scope>NUCLEOTIDE SEQUENCE [LARGE SCALE GENOMIC DNA]</scope>
    <source>
        <strain evidence="1 2">HMF7620</strain>
    </source>
</reference>
<organism evidence="1 2">
    <name type="scientific">Deinococcus arboris</name>
    <dbReference type="NCBI Taxonomy" id="2682977"/>
    <lineage>
        <taxon>Bacteria</taxon>
        <taxon>Thermotogati</taxon>
        <taxon>Deinococcota</taxon>
        <taxon>Deinococci</taxon>
        <taxon>Deinococcales</taxon>
        <taxon>Deinococcaceae</taxon>
        <taxon>Deinococcus</taxon>
    </lineage>
</organism>
<comment type="caution">
    <text evidence="1">The sequence shown here is derived from an EMBL/GenBank/DDBJ whole genome shotgun (WGS) entry which is preliminary data.</text>
</comment>
<gene>
    <name evidence="1" type="ORF">GO986_13025</name>
</gene>
<keyword evidence="2" id="KW-1185">Reference proteome</keyword>
<dbReference type="AlphaFoldDB" id="A0A7C9MS18"/>
<dbReference type="Proteomes" id="UP000483286">
    <property type="component" value="Unassembled WGS sequence"/>
</dbReference>
<accession>A0A7C9MS18</accession>
<name>A0A7C9MS18_9DEIO</name>
<proteinExistence type="predicted"/>
<evidence type="ECO:0000313" key="2">
    <source>
        <dbReference type="Proteomes" id="UP000483286"/>
    </source>
</evidence>
<sequence>MMRLHLPAARPLAPLTLRLGLQALWARLTAAPAPETLLARQQHRAALRAEYDARRSLYLAASCRSAAWFPRGDCP</sequence>
<dbReference type="RefSeq" id="WP_157459736.1">
    <property type="nucleotide sequence ID" value="NZ_WQLB01000017.1"/>
</dbReference>
<dbReference type="EMBL" id="WQLB01000017">
    <property type="protein sequence ID" value="MVN87684.1"/>
    <property type="molecule type" value="Genomic_DNA"/>
</dbReference>
<evidence type="ECO:0000313" key="1">
    <source>
        <dbReference type="EMBL" id="MVN87684.1"/>
    </source>
</evidence>
<protein>
    <submittedName>
        <fullName evidence="1">Uncharacterized protein</fullName>
    </submittedName>
</protein>